<evidence type="ECO:0000313" key="1">
    <source>
        <dbReference type="EMBL" id="KXS94478.1"/>
    </source>
</evidence>
<protein>
    <submittedName>
        <fullName evidence="1">Uncharacterized protein</fullName>
    </submittedName>
</protein>
<proteinExistence type="predicted"/>
<dbReference type="Proteomes" id="UP000070133">
    <property type="component" value="Unassembled WGS sequence"/>
</dbReference>
<dbReference type="EMBL" id="LFZN01000285">
    <property type="protein sequence ID" value="KXS94478.1"/>
    <property type="molecule type" value="Genomic_DNA"/>
</dbReference>
<accession>A0A139GWF6</accession>
<dbReference type="OrthoDB" id="10255128at2759"/>
<gene>
    <name evidence="1" type="ORF">AC578_1711</name>
</gene>
<organism evidence="1 2">
    <name type="scientific">Pseudocercospora eumusae</name>
    <dbReference type="NCBI Taxonomy" id="321146"/>
    <lineage>
        <taxon>Eukaryota</taxon>
        <taxon>Fungi</taxon>
        <taxon>Dikarya</taxon>
        <taxon>Ascomycota</taxon>
        <taxon>Pezizomycotina</taxon>
        <taxon>Dothideomycetes</taxon>
        <taxon>Dothideomycetidae</taxon>
        <taxon>Mycosphaerellales</taxon>
        <taxon>Mycosphaerellaceae</taxon>
        <taxon>Pseudocercospora</taxon>
    </lineage>
</organism>
<name>A0A139GWF6_9PEZI</name>
<comment type="caution">
    <text evidence="1">The sequence shown here is derived from an EMBL/GenBank/DDBJ whole genome shotgun (WGS) entry which is preliminary data.</text>
</comment>
<dbReference type="AlphaFoldDB" id="A0A139GWF6"/>
<keyword evidence="2" id="KW-1185">Reference proteome</keyword>
<evidence type="ECO:0000313" key="2">
    <source>
        <dbReference type="Proteomes" id="UP000070133"/>
    </source>
</evidence>
<reference evidence="1 2" key="1">
    <citation type="submission" date="2015-07" db="EMBL/GenBank/DDBJ databases">
        <title>Comparative genomics of the Sigatoka disease complex on banana suggests a link between parallel evolutionary changes in Pseudocercospora fijiensis and Pseudocercospora eumusae and increased virulence on the banana host.</title>
        <authorList>
            <person name="Chang T.-C."/>
            <person name="Salvucci A."/>
            <person name="Crous P.W."/>
            <person name="Stergiopoulos I."/>
        </authorList>
    </citation>
    <scope>NUCLEOTIDE SEQUENCE [LARGE SCALE GENOMIC DNA]</scope>
    <source>
        <strain evidence="1 2">CBS 114824</strain>
    </source>
</reference>
<sequence length="101" mass="11493">MDVWKLAPRSFWEIANGSLVPLVSLLRGEKVERSQQLKVSDGIRCTISLAEIFHIPICGLSFFEEPLPMFCKPLAKVQNIGATKSRHLQEPRLCWCWALIV</sequence>